<dbReference type="AlphaFoldDB" id="A0A833YSI3"/>
<organism evidence="2 3">
    <name type="scientific">Phyllostomus discolor</name>
    <name type="common">pale spear-nosed bat</name>
    <dbReference type="NCBI Taxonomy" id="89673"/>
    <lineage>
        <taxon>Eukaryota</taxon>
        <taxon>Metazoa</taxon>
        <taxon>Chordata</taxon>
        <taxon>Craniata</taxon>
        <taxon>Vertebrata</taxon>
        <taxon>Euteleostomi</taxon>
        <taxon>Mammalia</taxon>
        <taxon>Eutheria</taxon>
        <taxon>Laurasiatheria</taxon>
        <taxon>Chiroptera</taxon>
        <taxon>Yangochiroptera</taxon>
        <taxon>Phyllostomidae</taxon>
        <taxon>Phyllostominae</taxon>
        <taxon>Phyllostomus</taxon>
    </lineage>
</organism>
<sequence>MAGSRLLPDNPGSLPLNVSDIQICDIHYLELWGPEASDGGRDARPWKSSPPPSRLIFQRWDASHPVPDRGPATCCTLCPPSPEVGGTALDPVTEAGVQSSDGAPIKSAPPPPAGAENPGTSVSRSP</sequence>
<dbReference type="Proteomes" id="UP000664940">
    <property type="component" value="Unassembled WGS sequence"/>
</dbReference>
<comment type="caution">
    <text evidence="2">The sequence shown here is derived from an EMBL/GenBank/DDBJ whole genome shotgun (WGS) entry which is preliminary data.</text>
</comment>
<protein>
    <submittedName>
        <fullName evidence="2">Uncharacterized protein</fullName>
    </submittedName>
</protein>
<name>A0A833YSI3_9CHIR</name>
<feature type="region of interest" description="Disordered" evidence="1">
    <location>
        <begin position="82"/>
        <end position="126"/>
    </location>
</feature>
<feature type="region of interest" description="Disordered" evidence="1">
    <location>
        <begin position="34"/>
        <end position="55"/>
    </location>
</feature>
<evidence type="ECO:0000313" key="2">
    <source>
        <dbReference type="EMBL" id="KAF6081777.1"/>
    </source>
</evidence>
<dbReference type="EMBL" id="JABVXQ010000013">
    <property type="protein sequence ID" value="KAF6081777.1"/>
    <property type="molecule type" value="Genomic_DNA"/>
</dbReference>
<gene>
    <name evidence="2" type="ORF">HJG60_008796</name>
</gene>
<proteinExistence type="predicted"/>
<evidence type="ECO:0000256" key="1">
    <source>
        <dbReference type="SAM" id="MobiDB-lite"/>
    </source>
</evidence>
<reference evidence="2 3" key="1">
    <citation type="journal article" date="2020" name="Nature">
        <title>Six reference-quality genomes reveal evolution of bat adaptations.</title>
        <authorList>
            <person name="Jebb D."/>
            <person name="Huang Z."/>
            <person name="Pippel M."/>
            <person name="Hughes G.M."/>
            <person name="Lavrichenko K."/>
            <person name="Devanna P."/>
            <person name="Winkler S."/>
            <person name="Jermiin L.S."/>
            <person name="Skirmuntt E.C."/>
            <person name="Katzourakis A."/>
            <person name="Burkitt-Gray L."/>
            <person name="Ray D.A."/>
            <person name="Sullivan K.A.M."/>
            <person name="Roscito J.G."/>
            <person name="Kirilenko B.M."/>
            <person name="Davalos L.M."/>
            <person name="Corthals A.P."/>
            <person name="Power M.L."/>
            <person name="Jones G."/>
            <person name="Ransome R.D."/>
            <person name="Dechmann D.K.N."/>
            <person name="Locatelli A.G."/>
            <person name="Puechmaille S.J."/>
            <person name="Fedrigo O."/>
            <person name="Jarvis E.D."/>
            <person name="Hiller M."/>
            <person name="Vernes S.C."/>
            <person name="Myers E.W."/>
            <person name="Teeling E.C."/>
        </authorList>
    </citation>
    <scope>NUCLEOTIDE SEQUENCE [LARGE SCALE GENOMIC DNA]</scope>
    <source>
        <strain evidence="2">Bat1K_MPI-CBG_1</strain>
    </source>
</reference>
<accession>A0A833YSI3</accession>
<evidence type="ECO:0000313" key="3">
    <source>
        <dbReference type="Proteomes" id="UP000664940"/>
    </source>
</evidence>